<evidence type="ECO:0000313" key="1">
    <source>
        <dbReference type="EMBL" id="EDW45388.1"/>
    </source>
</evidence>
<accession>B4ICW2</accession>
<organism evidence="2">
    <name type="scientific">Drosophila sechellia</name>
    <name type="common">Fruit fly</name>
    <dbReference type="NCBI Taxonomy" id="7238"/>
    <lineage>
        <taxon>Eukaryota</taxon>
        <taxon>Metazoa</taxon>
        <taxon>Ecdysozoa</taxon>
        <taxon>Arthropoda</taxon>
        <taxon>Hexapoda</taxon>
        <taxon>Insecta</taxon>
        <taxon>Pterygota</taxon>
        <taxon>Neoptera</taxon>
        <taxon>Endopterygota</taxon>
        <taxon>Diptera</taxon>
        <taxon>Brachycera</taxon>
        <taxon>Muscomorpha</taxon>
        <taxon>Ephydroidea</taxon>
        <taxon>Drosophilidae</taxon>
        <taxon>Drosophila</taxon>
        <taxon>Sophophora</taxon>
    </lineage>
</organism>
<gene>
    <name evidence="1" type="primary">Dsec\GM16737</name>
    <name evidence="1" type="ORF">Dsec_GM16737</name>
</gene>
<protein>
    <submittedName>
        <fullName evidence="1">GM16737</fullName>
    </submittedName>
</protein>
<reference evidence="1 2" key="1">
    <citation type="journal article" date="2007" name="Nature">
        <title>Evolution of genes and genomes on the Drosophila phylogeny.</title>
        <authorList>
            <consortium name="Drosophila 12 Genomes Consortium"/>
            <person name="Clark A.G."/>
            <person name="Eisen M.B."/>
            <person name="Smith D.R."/>
            <person name="Bergman C.M."/>
            <person name="Oliver B."/>
            <person name="Markow T.A."/>
            <person name="Kaufman T.C."/>
            <person name="Kellis M."/>
            <person name="Gelbart W."/>
            <person name="Iyer V.N."/>
            <person name="Pollard D.A."/>
            <person name="Sackton T.B."/>
            <person name="Larracuente A.M."/>
            <person name="Singh N.D."/>
            <person name="Abad J.P."/>
            <person name="Abt D.N."/>
            <person name="Adryan B."/>
            <person name="Aguade M."/>
            <person name="Akashi H."/>
            <person name="Anderson W.W."/>
            <person name="Aquadro C.F."/>
            <person name="Ardell D.H."/>
            <person name="Arguello R."/>
            <person name="Artieri C.G."/>
            <person name="Barbash D.A."/>
            <person name="Barker D."/>
            <person name="Barsanti P."/>
            <person name="Batterham P."/>
            <person name="Batzoglou S."/>
            <person name="Begun D."/>
            <person name="Bhutkar A."/>
            <person name="Blanco E."/>
            <person name="Bosak S.A."/>
            <person name="Bradley R.K."/>
            <person name="Brand A.D."/>
            <person name="Brent M.R."/>
            <person name="Brooks A.N."/>
            <person name="Brown R.H."/>
            <person name="Butlin R.K."/>
            <person name="Caggese C."/>
            <person name="Calvi B.R."/>
            <person name="Bernardo de Carvalho A."/>
            <person name="Caspi A."/>
            <person name="Castrezana S."/>
            <person name="Celniker S.E."/>
            <person name="Chang J.L."/>
            <person name="Chapple C."/>
            <person name="Chatterji S."/>
            <person name="Chinwalla A."/>
            <person name="Civetta A."/>
            <person name="Clifton S.W."/>
            <person name="Comeron J.M."/>
            <person name="Costello J.C."/>
            <person name="Coyne J.A."/>
            <person name="Daub J."/>
            <person name="David R.G."/>
            <person name="Delcher A.L."/>
            <person name="Delehaunty K."/>
            <person name="Do C.B."/>
            <person name="Ebling H."/>
            <person name="Edwards K."/>
            <person name="Eickbush T."/>
            <person name="Evans J.D."/>
            <person name="Filipski A."/>
            <person name="Findeiss S."/>
            <person name="Freyhult E."/>
            <person name="Fulton L."/>
            <person name="Fulton R."/>
            <person name="Garcia A.C."/>
            <person name="Gardiner A."/>
            <person name="Garfield D.A."/>
            <person name="Garvin B.E."/>
            <person name="Gibson G."/>
            <person name="Gilbert D."/>
            <person name="Gnerre S."/>
            <person name="Godfrey J."/>
            <person name="Good R."/>
            <person name="Gotea V."/>
            <person name="Gravely B."/>
            <person name="Greenberg A.J."/>
            <person name="Griffiths-Jones S."/>
            <person name="Gross S."/>
            <person name="Guigo R."/>
            <person name="Gustafson E.A."/>
            <person name="Haerty W."/>
            <person name="Hahn M.W."/>
            <person name="Halligan D.L."/>
            <person name="Halpern A.L."/>
            <person name="Halter G.M."/>
            <person name="Han M.V."/>
            <person name="Heger A."/>
            <person name="Hillier L."/>
            <person name="Hinrichs A.S."/>
            <person name="Holmes I."/>
            <person name="Hoskins R.A."/>
            <person name="Hubisz M.J."/>
            <person name="Hultmark D."/>
            <person name="Huntley M.A."/>
            <person name="Jaffe D.B."/>
            <person name="Jagadeeshan S."/>
            <person name="Jeck W.R."/>
            <person name="Johnson J."/>
            <person name="Jones C.D."/>
            <person name="Jordan W.C."/>
            <person name="Karpen G.H."/>
            <person name="Kataoka E."/>
            <person name="Keightley P.D."/>
            <person name="Kheradpour P."/>
            <person name="Kirkness E.F."/>
            <person name="Koerich L.B."/>
            <person name="Kristiansen K."/>
            <person name="Kudrna D."/>
            <person name="Kulathinal R.J."/>
            <person name="Kumar S."/>
            <person name="Kwok R."/>
            <person name="Lander E."/>
            <person name="Langley C.H."/>
            <person name="Lapoint R."/>
            <person name="Lazzaro B.P."/>
            <person name="Lee S.J."/>
            <person name="Levesque L."/>
            <person name="Li R."/>
            <person name="Lin C.F."/>
            <person name="Lin M.F."/>
            <person name="Lindblad-Toh K."/>
            <person name="Llopart A."/>
            <person name="Long M."/>
            <person name="Low L."/>
            <person name="Lozovsky E."/>
            <person name="Lu J."/>
            <person name="Luo M."/>
            <person name="Machado C.A."/>
            <person name="Makalowski W."/>
            <person name="Marzo M."/>
            <person name="Matsuda M."/>
            <person name="Matzkin L."/>
            <person name="McAllister B."/>
            <person name="McBride C.S."/>
            <person name="McKernan B."/>
            <person name="McKernan K."/>
            <person name="Mendez-Lago M."/>
            <person name="Minx P."/>
            <person name="Mollenhauer M.U."/>
            <person name="Montooth K."/>
            <person name="Mount S.M."/>
            <person name="Mu X."/>
            <person name="Myers E."/>
            <person name="Negre B."/>
            <person name="Newfeld S."/>
            <person name="Nielsen R."/>
            <person name="Noor M.A."/>
            <person name="O'Grady P."/>
            <person name="Pachter L."/>
            <person name="Papaceit M."/>
            <person name="Parisi M.J."/>
            <person name="Parisi M."/>
            <person name="Parts L."/>
            <person name="Pedersen J.S."/>
            <person name="Pesole G."/>
            <person name="Phillippy A.M."/>
            <person name="Ponting C.P."/>
            <person name="Pop M."/>
            <person name="Porcelli D."/>
            <person name="Powell J.R."/>
            <person name="Prohaska S."/>
            <person name="Pruitt K."/>
            <person name="Puig M."/>
            <person name="Quesneville H."/>
            <person name="Ram K.R."/>
            <person name="Rand D."/>
            <person name="Rasmussen M.D."/>
            <person name="Reed L.K."/>
            <person name="Reenan R."/>
            <person name="Reily A."/>
            <person name="Remington K.A."/>
            <person name="Rieger T.T."/>
            <person name="Ritchie M.G."/>
            <person name="Robin C."/>
            <person name="Rogers Y.H."/>
            <person name="Rohde C."/>
            <person name="Rozas J."/>
            <person name="Rubenfield M.J."/>
            <person name="Ruiz A."/>
            <person name="Russo S."/>
            <person name="Salzberg S.L."/>
            <person name="Sanchez-Gracia A."/>
            <person name="Saranga D.J."/>
            <person name="Sato H."/>
            <person name="Schaeffer S.W."/>
            <person name="Schatz M.C."/>
            <person name="Schlenke T."/>
            <person name="Schwartz R."/>
            <person name="Segarra C."/>
            <person name="Singh R.S."/>
            <person name="Sirot L."/>
            <person name="Sirota M."/>
            <person name="Sisneros N.B."/>
            <person name="Smith C.D."/>
            <person name="Smith T.F."/>
            <person name="Spieth J."/>
            <person name="Stage D.E."/>
            <person name="Stark A."/>
            <person name="Stephan W."/>
            <person name="Strausberg R.L."/>
            <person name="Strempel S."/>
            <person name="Sturgill D."/>
            <person name="Sutton G."/>
            <person name="Sutton G.G."/>
            <person name="Tao W."/>
            <person name="Teichmann S."/>
            <person name="Tobari Y.N."/>
            <person name="Tomimura Y."/>
            <person name="Tsolas J.M."/>
            <person name="Valente V.L."/>
            <person name="Venter E."/>
            <person name="Venter J.C."/>
            <person name="Vicario S."/>
            <person name="Vieira F.G."/>
            <person name="Vilella A.J."/>
            <person name="Villasante A."/>
            <person name="Walenz B."/>
            <person name="Wang J."/>
            <person name="Wasserman M."/>
            <person name="Watts T."/>
            <person name="Wilson D."/>
            <person name="Wilson R.K."/>
            <person name="Wing R.A."/>
            <person name="Wolfner M.F."/>
            <person name="Wong A."/>
            <person name="Wong G.K."/>
            <person name="Wu C.I."/>
            <person name="Wu G."/>
            <person name="Yamamoto D."/>
            <person name="Yang H.P."/>
            <person name="Yang S.P."/>
            <person name="Yorke J.A."/>
            <person name="Yoshida K."/>
            <person name="Zdobnov E."/>
            <person name="Zhang P."/>
            <person name="Zhang Y."/>
            <person name="Zimin A.V."/>
            <person name="Baldwin J."/>
            <person name="Abdouelleil A."/>
            <person name="Abdulkadir J."/>
            <person name="Abebe A."/>
            <person name="Abera B."/>
            <person name="Abreu J."/>
            <person name="Acer S.C."/>
            <person name="Aftuck L."/>
            <person name="Alexander A."/>
            <person name="An P."/>
            <person name="Anderson E."/>
            <person name="Anderson S."/>
            <person name="Arachi H."/>
            <person name="Azer M."/>
            <person name="Bachantsang P."/>
            <person name="Barry A."/>
            <person name="Bayul T."/>
            <person name="Berlin A."/>
            <person name="Bessette D."/>
            <person name="Bloom T."/>
            <person name="Blye J."/>
            <person name="Boguslavskiy L."/>
            <person name="Bonnet C."/>
            <person name="Boukhgalter B."/>
            <person name="Bourzgui I."/>
            <person name="Brown A."/>
            <person name="Cahill P."/>
            <person name="Channer S."/>
            <person name="Cheshatsang Y."/>
            <person name="Chuda L."/>
            <person name="Citroen M."/>
            <person name="Collymore A."/>
            <person name="Cooke P."/>
            <person name="Costello M."/>
            <person name="D'Aco K."/>
            <person name="Daza R."/>
            <person name="De Haan G."/>
            <person name="DeGray S."/>
            <person name="DeMaso C."/>
            <person name="Dhargay N."/>
            <person name="Dooley K."/>
            <person name="Dooley E."/>
            <person name="Doricent M."/>
            <person name="Dorje P."/>
            <person name="Dorjee K."/>
            <person name="Dupes A."/>
            <person name="Elong R."/>
            <person name="Falk J."/>
            <person name="Farina A."/>
            <person name="Faro S."/>
            <person name="Ferguson D."/>
            <person name="Fisher S."/>
            <person name="Foley C.D."/>
            <person name="Franke A."/>
            <person name="Friedrich D."/>
            <person name="Gadbois L."/>
            <person name="Gearin G."/>
            <person name="Gearin C.R."/>
            <person name="Giannoukos G."/>
            <person name="Goode T."/>
            <person name="Graham J."/>
            <person name="Grandbois E."/>
            <person name="Grewal S."/>
            <person name="Gyaltsen K."/>
            <person name="Hafez N."/>
            <person name="Hagos B."/>
            <person name="Hall J."/>
            <person name="Henson C."/>
            <person name="Hollinger A."/>
            <person name="Honan T."/>
            <person name="Huard M.D."/>
            <person name="Hughes L."/>
            <person name="Hurhula B."/>
            <person name="Husby M.E."/>
            <person name="Kamat A."/>
            <person name="Kanga B."/>
            <person name="Kashin S."/>
            <person name="Khazanovich D."/>
            <person name="Kisner P."/>
            <person name="Lance K."/>
            <person name="Lara M."/>
            <person name="Lee W."/>
            <person name="Lennon N."/>
            <person name="Letendre F."/>
            <person name="LeVine R."/>
            <person name="Lipovsky A."/>
            <person name="Liu X."/>
            <person name="Liu J."/>
            <person name="Liu S."/>
            <person name="Lokyitsang T."/>
            <person name="Lokyitsang Y."/>
            <person name="Lubonja R."/>
            <person name="Lui A."/>
            <person name="MacDonald P."/>
            <person name="Magnisalis V."/>
            <person name="Maru K."/>
            <person name="Matthews C."/>
            <person name="McCusker W."/>
            <person name="McDonough S."/>
            <person name="Mehta T."/>
            <person name="Meldrim J."/>
            <person name="Meneus L."/>
            <person name="Mihai O."/>
            <person name="Mihalev A."/>
            <person name="Mihova T."/>
            <person name="Mittelman R."/>
            <person name="Mlenga V."/>
            <person name="Montmayeur A."/>
            <person name="Mulrain L."/>
            <person name="Navidi A."/>
            <person name="Naylor J."/>
            <person name="Negash T."/>
            <person name="Nguyen T."/>
            <person name="Nguyen N."/>
            <person name="Nicol R."/>
            <person name="Norbu C."/>
            <person name="Norbu N."/>
            <person name="Novod N."/>
            <person name="O'Neill B."/>
            <person name="Osman S."/>
            <person name="Markiewicz E."/>
            <person name="Oyono O.L."/>
            <person name="Patti C."/>
            <person name="Phunkhang P."/>
            <person name="Pierre F."/>
            <person name="Priest M."/>
            <person name="Raghuraman S."/>
            <person name="Rege F."/>
            <person name="Reyes R."/>
            <person name="Rise C."/>
            <person name="Rogov P."/>
            <person name="Ross K."/>
            <person name="Ryan E."/>
            <person name="Settipalli S."/>
            <person name="Shea T."/>
            <person name="Sherpa N."/>
            <person name="Shi L."/>
            <person name="Shih D."/>
            <person name="Sparrow T."/>
            <person name="Spaulding J."/>
            <person name="Stalker J."/>
            <person name="Stange-Thomann N."/>
            <person name="Stavropoulos S."/>
            <person name="Stone C."/>
            <person name="Strader C."/>
            <person name="Tesfaye S."/>
            <person name="Thomson T."/>
            <person name="Thoulutsang Y."/>
            <person name="Thoulutsang D."/>
            <person name="Topham K."/>
            <person name="Topping I."/>
            <person name="Tsamla T."/>
            <person name="Vassiliev H."/>
            <person name="Vo A."/>
            <person name="Wangchuk T."/>
            <person name="Wangdi T."/>
            <person name="Weiand M."/>
            <person name="Wilkinson J."/>
            <person name="Wilson A."/>
            <person name="Yadav S."/>
            <person name="Young G."/>
            <person name="Yu Q."/>
            <person name="Zembek L."/>
            <person name="Zhong D."/>
            <person name="Zimmer A."/>
            <person name="Zwirko Z."/>
            <person name="Jaffe D.B."/>
            <person name="Alvarez P."/>
            <person name="Brockman W."/>
            <person name="Butler J."/>
            <person name="Chin C."/>
            <person name="Gnerre S."/>
            <person name="Grabherr M."/>
            <person name="Kleber M."/>
            <person name="Mauceli E."/>
            <person name="MacCallum I."/>
        </authorList>
    </citation>
    <scope>NUCLEOTIDE SEQUENCE [LARGE SCALE GENOMIC DNA]</scope>
    <source>
        <strain evidence="2">Rob3c / Tucson 14021-0248.25</strain>
    </source>
</reference>
<dbReference type="EMBL" id="CH480829">
    <property type="protein sequence ID" value="EDW45388.1"/>
    <property type="molecule type" value="Genomic_DNA"/>
</dbReference>
<sequence>MDLVPGFGPPDTRIGHPSAPHFAHYFALVSWLGATATTPSYHHPIVIALTISITNSITSLNAHHHRQHHGADTSTTHN</sequence>
<name>B4ICW2_DROSE</name>
<dbReference type="Proteomes" id="UP000001292">
    <property type="component" value="Unassembled WGS sequence"/>
</dbReference>
<dbReference type="HOGENOM" id="CLU_2624642_0_0_1"/>
<dbReference type="AlphaFoldDB" id="B4ICW2"/>
<evidence type="ECO:0000313" key="2">
    <source>
        <dbReference type="Proteomes" id="UP000001292"/>
    </source>
</evidence>
<proteinExistence type="predicted"/>
<keyword evidence="2" id="KW-1185">Reference proteome</keyword>